<evidence type="ECO:0000313" key="9">
    <source>
        <dbReference type="EMBL" id="MEN3323885.1"/>
    </source>
</evidence>
<comment type="caution">
    <text evidence="9">The sequence shown here is derived from an EMBL/GenBank/DDBJ whole genome shotgun (WGS) entry which is preliminary data.</text>
</comment>
<comment type="subcellular location">
    <subcellularLocation>
        <location evidence="1">Cell membrane</location>
        <topology evidence="1">Multi-pass membrane protein</topology>
    </subcellularLocation>
</comment>
<feature type="transmembrane region" description="Helical" evidence="8">
    <location>
        <begin position="489"/>
        <end position="510"/>
    </location>
</feature>
<feature type="transmembrane region" description="Helical" evidence="8">
    <location>
        <begin position="166"/>
        <end position="188"/>
    </location>
</feature>
<evidence type="ECO:0000256" key="2">
    <source>
        <dbReference type="ARBA" id="ARBA00022448"/>
    </source>
</evidence>
<feature type="transmembrane region" description="Helical" evidence="8">
    <location>
        <begin position="139"/>
        <end position="160"/>
    </location>
</feature>
<feature type="transmembrane region" description="Helical" evidence="8">
    <location>
        <begin position="12"/>
        <end position="30"/>
    </location>
</feature>
<dbReference type="EMBL" id="JAZHYP010000003">
    <property type="protein sequence ID" value="MEN3323885.1"/>
    <property type="molecule type" value="Genomic_DNA"/>
</dbReference>
<feature type="transmembrane region" description="Helical" evidence="8">
    <location>
        <begin position="73"/>
        <end position="94"/>
    </location>
</feature>
<protein>
    <submittedName>
        <fullName evidence="9">Potassium transporter TrkG</fullName>
    </submittedName>
</protein>
<feature type="transmembrane region" description="Helical" evidence="8">
    <location>
        <begin position="200"/>
        <end position="224"/>
    </location>
</feature>
<feature type="transmembrane region" description="Helical" evidence="8">
    <location>
        <begin position="114"/>
        <end position="132"/>
    </location>
</feature>
<proteinExistence type="predicted"/>
<feature type="transmembrane region" description="Helical" evidence="8">
    <location>
        <begin position="450"/>
        <end position="469"/>
    </location>
</feature>
<dbReference type="InterPro" id="IPR003445">
    <property type="entry name" value="Cat_transpt"/>
</dbReference>
<keyword evidence="7 8" id="KW-0472">Membrane</keyword>
<feature type="transmembrane region" description="Helical" evidence="8">
    <location>
        <begin position="284"/>
        <end position="304"/>
    </location>
</feature>
<sequence>MKETIIMKGESLLNYLYRFFDIIVLFFIVFDFGYDFDKNFTTPHVVGLLILLGFLLFFNIFKFLRYKYKRFKNIAFVNIIIISVLLVLSLIVSLTNIGEPYENILQKIKPILEGGLILYFLLRLFVLVRHIYDVYFNPAIVFVGSFLILALAGAFLLMLPSATTNSISFTNALFTATSSVCVTGLTVVDTSTDFTVMGQSIILVLIQLGGIGILTFTSFFAFFFRGSSSFKEGLNTKDFLAHEGLKDVFRVALNVVVFTLGIEIIGALFIYFSITENSAISNKFFFSLFHSISAFCNAGFSIFSSGLFDQSIRFNYIFQWIIMVLIIFGGLGHHIISNFYKFIKTYILELFKKKIIHKRIPIITLNSKIVIYTTIILLFVGWIFLFISEYSNTLLEHTTVFGKITNAAFNSVTPRTAGFNVVDYTQMTVPSLLFIIFLMWIGASPASTGGGIKTSTFALATLNIFAIARGKSRIEIFGRRFSAESTSRAFAILCISLIVIGIAIMALLILEPKDTPLLTVVFECFSAYSTVGLSLNFTPTLTEASKYVIIAVMFIGRIGMLNLMIGLLRQINHQFYEYPKENILIN</sequence>
<evidence type="ECO:0000256" key="3">
    <source>
        <dbReference type="ARBA" id="ARBA00022475"/>
    </source>
</evidence>
<evidence type="ECO:0000256" key="8">
    <source>
        <dbReference type="SAM" id="Phobius"/>
    </source>
</evidence>
<evidence type="ECO:0000256" key="1">
    <source>
        <dbReference type="ARBA" id="ARBA00004651"/>
    </source>
</evidence>
<dbReference type="Proteomes" id="UP001416393">
    <property type="component" value="Unassembled WGS sequence"/>
</dbReference>
<feature type="transmembrane region" description="Helical" evidence="8">
    <location>
        <begin position="316"/>
        <end position="336"/>
    </location>
</feature>
<feature type="transmembrane region" description="Helical" evidence="8">
    <location>
        <begin position="42"/>
        <end position="61"/>
    </location>
</feature>
<name>A0ABV0AC67_9FLAO</name>
<gene>
    <name evidence="9" type="ORF">VP395_09110</name>
</gene>
<keyword evidence="5 8" id="KW-1133">Transmembrane helix</keyword>
<evidence type="ECO:0000313" key="10">
    <source>
        <dbReference type="Proteomes" id="UP001416393"/>
    </source>
</evidence>
<accession>A0ABV0AC67</accession>
<keyword evidence="10" id="KW-1185">Reference proteome</keyword>
<feature type="transmembrane region" description="Helical" evidence="8">
    <location>
        <begin position="369"/>
        <end position="387"/>
    </location>
</feature>
<evidence type="ECO:0000256" key="5">
    <source>
        <dbReference type="ARBA" id="ARBA00022989"/>
    </source>
</evidence>
<feature type="transmembrane region" description="Helical" evidence="8">
    <location>
        <begin position="547"/>
        <end position="568"/>
    </location>
</feature>
<dbReference type="PANTHER" id="PTHR32024">
    <property type="entry name" value="TRK SYSTEM POTASSIUM UPTAKE PROTEIN TRKG-RELATED"/>
    <property type="match status" value="1"/>
</dbReference>
<evidence type="ECO:0000256" key="7">
    <source>
        <dbReference type="ARBA" id="ARBA00023136"/>
    </source>
</evidence>
<keyword evidence="6" id="KW-0406">Ion transport</keyword>
<dbReference type="PANTHER" id="PTHR32024:SF1">
    <property type="entry name" value="KTR SYSTEM POTASSIUM UPTAKE PROTEIN B"/>
    <property type="match status" value="1"/>
</dbReference>
<feature type="transmembrane region" description="Helical" evidence="8">
    <location>
        <begin position="251"/>
        <end position="272"/>
    </location>
</feature>
<reference evidence="9 10" key="1">
    <citation type="submission" date="2024-01" db="EMBL/GenBank/DDBJ databases">
        <title>Mariniflexile litorale sp. nov., isolated from the shallow sediments of the Sea of Japan.</title>
        <authorList>
            <person name="Romanenko L."/>
            <person name="Bystritskaya E."/>
            <person name="Isaeva M."/>
        </authorList>
    </citation>
    <scope>NUCLEOTIDE SEQUENCE [LARGE SCALE GENOMIC DNA]</scope>
    <source>
        <strain evidence="9 10">KCTC 32427</strain>
    </source>
</reference>
<keyword evidence="4 8" id="KW-0812">Transmembrane</keyword>
<organism evidence="9 10">
    <name type="scientific">Mariniflexile soesokkakense</name>
    <dbReference type="NCBI Taxonomy" id="1343160"/>
    <lineage>
        <taxon>Bacteria</taxon>
        <taxon>Pseudomonadati</taxon>
        <taxon>Bacteroidota</taxon>
        <taxon>Flavobacteriia</taxon>
        <taxon>Flavobacteriales</taxon>
        <taxon>Flavobacteriaceae</taxon>
        <taxon>Mariniflexile</taxon>
    </lineage>
</organism>
<evidence type="ECO:0000256" key="6">
    <source>
        <dbReference type="ARBA" id="ARBA00023065"/>
    </source>
</evidence>
<keyword evidence="3" id="KW-1003">Cell membrane</keyword>
<keyword evidence="2" id="KW-0813">Transport</keyword>
<evidence type="ECO:0000256" key="4">
    <source>
        <dbReference type="ARBA" id="ARBA00022692"/>
    </source>
</evidence>
<dbReference type="Pfam" id="PF02386">
    <property type="entry name" value="TrkH"/>
    <property type="match status" value="1"/>
</dbReference>